<keyword evidence="3" id="KW-1185">Reference proteome</keyword>
<accession>A0A7X0DN13</accession>
<proteinExistence type="predicted"/>
<evidence type="ECO:0000313" key="3">
    <source>
        <dbReference type="Proteomes" id="UP000544872"/>
    </source>
</evidence>
<dbReference type="AlphaFoldDB" id="A0A7X0DN13"/>
<feature type="compositionally biased region" description="Polar residues" evidence="1">
    <location>
        <begin position="18"/>
        <end position="27"/>
    </location>
</feature>
<dbReference type="EMBL" id="JACIIX010000008">
    <property type="protein sequence ID" value="MBB6210859.1"/>
    <property type="molecule type" value="Genomic_DNA"/>
</dbReference>
<dbReference type="RefSeq" id="WP_184263684.1">
    <property type="nucleotide sequence ID" value="NZ_JACIIX010000008.1"/>
</dbReference>
<evidence type="ECO:0000256" key="1">
    <source>
        <dbReference type="SAM" id="MobiDB-lite"/>
    </source>
</evidence>
<protein>
    <submittedName>
        <fullName evidence="2">Uncharacterized protein</fullName>
    </submittedName>
</protein>
<feature type="region of interest" description="Disordered" evidence="1">
    <location>
        <begin position="1"/>
        <end position="29"/>
    </location>
</feature>
<sequence>MSVEEVTATESVAESFVADNTNPQGTATPPLELRVKRLIEGARTHRDVVDVALAAVVANKAETEKQYATITAQVIEVVALFQADEEAAEKLFEGAKVKCRSDTANPLHYRTAKYLEGNGRGGGPSSKVATIAAALSARTSEDAMAEIEALGGFSRAYAHFRLKTSAPVSDSEKFVGAELIIHLKDGSTGIIPVSPEELVRLGSKRKVVWRAPNNTPAPEAAGLDGEGA</sequence>
<organism evidence="2 3">
    <name type="scientific">Novispirillum itersonii</name>
    <name type="common">Aquaspirillum itersonii</name>
    <dbReference type="NCBI Taxonomy" id="189"/>
    <lineage>
        <taxon>Bacteria</taxon>
        <taxon>Pseudomonadati</taxon>
        <taxon>Pseudomonadota</taxon>
        <taxon>Alphaproteobacteria</taxon>
        <taxon>Rhodospirillales</taxon>
        <taxon>Novispirillaceae</taxon>
        <taxon>Novispirillum</taxon>
    </lineage>
</organism>
<dbReference type="Proteomes" id="UP000544872">
    <property type="component" value="Unassembled WGS sequence"/>
</dbReference>
<name>A0A7X0DN13_NOVIT</name>
<gene>
    <name evidence="2" type="ORF">FHS48_002289</name>
</gene>
<comment type="caution">
    <text evidence="2">The sequence shown here is derived from an EMBL/GenBank/DDBJ whole genome shotgun (WGS) entry which is preliminary data.</text>
</comment>
<feature type="compositionally biased region" description="Low complexity" evidence="1">
    <location>
        <begin position="1"/>
        <end position="15"/>
    </location>
</feature>
<reference evidence="2 3" key="1">
    <citation type="submission" date="2020-08" db="EMBL/GenBank/DDBJ databases">
        <title>Genomic Encyclopedia of Type Strains, Phase IV (KMG-IV): sequencing the most valuable type-strain genomes for metagenomic binning, comparative biology and taxonomic classification.</title>
        <authorList>
            <person name="Goeker M."/>
        </authorList>
    </citation>
    <scope>NUCLEOTIDE SEQUENCE [LARGE SCALE GENOMIC DNA]</scope>
    <source>
        <strain evidence="2 3">DSM 11590</strain>
    </source>
</reference>
<evidence type="ECO:0000313" key="2">
    <source>
        <dbReference type="EMBL" id="MBB6210859.1"/>
    </source>
</evidence>